<reference evidence="2" key="1">
    <citation type="submission" date="2023-05" db="EMBL/GenBank/DDBJ databases">
        <title>Nepenthes gracilis genome sequencing.</title>
        <authorList>
            <person name="Fukushima K."/>
        </authorList>
    </citation>
    <scope>NUCLEOTIDE SEQUENCE</scope>
    <source>
        <strain evidence="2">SING2019-196</strain>
    </source>
</reference>
<dbReference type="SUPFAM" id="SSF53474">
    <property type="entry name" value="alpha/beta-Hydrolases"/>
    <property type="match status" value="1"/>
</dbReference>
<keyword evidence="1" id="KW-0378">Hydrolase</keyword>
<dbReference type="Proteomes" id="UP001279734">
    <property type="component" value="Unassembled WGS sequence"/>
</dbReference>
<dbReference type="GO" id="GO:0009696">
    <property type="term" value="P:salicylic acid metabolic process"/>
    <property type="evidence" value="ECO:0007669"/>
    <property type="project" value="TreeGrafter"/>
</dbReference>
<dbReference type="InterPro" id="IPR045889">
    <property type="entry name" value="MES/HNL"/>
</dbReference>
<dbReference type="PANTHER" id="PTHR10992:SF1083">
    <property type="entry name" value="METHYLESTERASE 1"/>
    <property type="match status" value="1"/>
</dbReference>
<comment type="caution">
    <text evidence="2">The sequence shown here is derived from an EMBL/GenBank/DDBJ whole genome shotgun (WGS) entry which is preliminary data.</text>
</comment>
<dbReference type="PANTHER" id="PTHR10992">
    <property type="entry name" value="METHYLESTERASE FAMILY MEMBER"/>
    <property type="match status" value="1"/>
</dbReference>
<dbReference type="EMBL" id="BSYO01000014">
    <property type="protein sequence ID" value="GMH14762.1"/>
    <property type="molecule type" value="Genomic_DNA"/>
</dbReference>
<dbReference type="GO" id="GO:0080030">
    <property type="term" value="F:methyl indole-3-acetate esterase activity"/>
    <property type="evidence" value="ECO:0007669"/>
    <property type="project" value="TreeGrafter"/>
</dbReference>
<dbReference type="GO" id="GO:0009694">
    <property type="term" value="P:jasmonic acid metabolic process"/>
    <property type="evidence" value="ECO:0007669"/>
    <property type="project" value="TreeGrafter"/>
</dbReference>
<evidence type="ECO:0000313" key="2">
    <source>
        <dbReference type="EMBL" id="GMH14762.1"/>
    </source>
</evidence>
<dbReference type="AlphaFoldDB" id="A0AAD3SQR1"/>
<gene>
    <name evidence="2" type="ORF">Nepgr_016603</name>
</gene>
<organism evidence="2 3">
    <name type="scientific">Nepenthes gracilis</name>
    <name type="common">Slender pitcher plant</name>
    <dbReference type="NCBI Taxonomy" id="150966"/>
    <lineage>
        <taxon>Eukaryota</taxon>
        <taxon>Viridiplantae</taxon>
        <taxon>Streptophyta</taxon>
        <taxon>Embryophyta</taxon>
        <taxon>Tracheophyta</taxon>
        <taxon>Spermatophyta</taxon>
        <taxon>Magnoliopsida</taxon>
        <taxon>eudicotyledons</taxon>
        <taxon>Gunneridae</taxon>
        <taxon>Pentapetalae</taxon>
        <taxon>Caryophyllales</taxon>
        <taxon>Nepenthaceae</taxon>
        <taxon>Nepenthes</taxon>
    </lineage>
</organism>
<dbReference type="GO" id="GO:0080031">
    <property type="term" value="F:methyl salicylate esterase activity"/>
    <property type="evidence" value="ECO:0007669"/>
    <property type="project" value="TreeGrafter"/>
</dbReference>
<proteinExistence type="predicted"/>
<dbReference type="GO" id="GO:0080032">
    <property type="term" value="F:methyl jasmonate esterase activity"/>
    <property type="evidence" value="ECO:0007669"/>
    <property type="project" value="TreeGrafter"/>
</dbReference>
<accession>A0AAD3SQR1</accession>
<dbReference type="Gene3D" id="3.40.50.1820">
    <property type="entry name" value="alpha/beta hydrolase"/>
    <property type="match status" value="1"/>
</dbReference>
<protein>
    <submittedName>
        <fullName evidence="2">Uncharacterized protein</fullName>
    </submittedName>
</protein>
<name>A0AAD3SQR1_NEPGR</name>
<keyword evidence="3" id="KW-1185">Reference proteome</keyword>
<dbReference type="InterPro" id="IPR029058">
    <property type="entry name" value="AB_hydrolase_fold"/>
</dbReference>
<evidence type="ECO:0000313" key="3">
    <source>
        <dbReference type="Proteomes" id="UP001279734"/>
    </source>
</evidence>
<evidence type="ECO:0000256" key="1">
    <source>
        <dbReference type="ARBA" id="ARBA00022801"/>
    </source>
</evidence>
<sequence>MTAVDLAAFIIDLKAIYVLQSLRDSIEPLLQLMESLPSEEKLVLIGHRLGGLCMPLTTVKFPWKIEVAVFLATFMLDTIDHHHIFWYR</sequence>